<evidence type="ECO:0000313" key="2">
    <source>
        <dbReference type="EMBL" id="KAK1890482.1"/>
    </source>
</evidence>
<proteinExistence type="predicted"/>
<feature type="region of interest" description="Disordered" evidence="1">
    <location>
        <begin position="54"/>
        <end position="76"/>
    </location>
</feature>
<name>A0AAD9F690_DISEL</name>
<organism evidence="2 3">
    <name type="scientific">Dissostichus eleginoides</name>
    <name type="common">Patagonian toothfish</name>
    <name type="synonym">Dissostichus amissus</name>
    <dbReference type="NCBI Taxonomy" id="100907"/>
    <lineage>
        <taxon>Eukaryota</taxon>
        <taxon>Metazoa</taxon>
        <taxon>Chordata</taxon>
        <taxon>Craniata</taxon>
        <taxon>Vertebrata</taxon>
        <taxon>Euteleostomi</taxon>
        <taxon>Actinopterygii</taxon>
        <taxon>Neopterygii</taxon>
        <taxon>Teleostei</taxon>
        <taxon>Neoteleostei</taxon>
        <taxon>Acanthomorphata</taxon>
        <taxon>Eupercaria</taxon>
        <taxon>Perciformes</taxon>
        <taxon>Notothenioidei</taxon>
        <taxon>Nototheniidae</taxon>
        <taxon>Dissostichus</taxon>
    </lineage>
</organism>
<dbReference type="AlphaFoldDB" id="A0AAD9F690"/>
<dbReference type="EMBL" id="JASDAP010000016">
    <property type="protein sequence ID" value="KAK1890482.1"/>
    <property type="molecule type" value="Genomic_DNA"/>
</dbReference>
<evidence type="ECO:0000256" key="1">
    <source>
        <dbReference type="SAM" id="MobiDB-lite"/>
    </source>
</evidence>
<comment type="caution">
    <text evidence="2">The sequence shown here is derived from an EMBL/GenBank/DDBJ whole genome shotgun (WGS) entry which is preliminary data.</text>
</comment>
<dbReference type="GO" id="GO:0003677">
    <property type="term" value="F:DNA binding"/>
    <property type="evidence" value="ECO:0007669"/>
    <property type="project" value="UniProtKB-KW"/>
</dbReference>
<keyword evidence="2" id="KW-0371">Homeobox</keyword>
<dbReference type="Proteomes" id="UP001228049">
    <property type="component" value="Unassembled WGS sequence"/>
</dbReference>
<keyword evidence="3" id="KW-1185">Reference proteome</keyword>
<keyword evidence="2" id="KW-0238">DNA-binding</keyword>
<evidence type="ECO:0000313" key="3">
    <source>
        <dbReference type="Proteomes" id="UP001228049"/>
    </source>
</evidence>
<feature type="compositionally biased region" description="Acidic residues" evidence="1">
    <location>
        <begin position="99"/>
        <end position="114"/>
    </location>
</feature>
<protein>
    <submittedName>
        <fullName evidence="2">Homeobox protein vab-15</fullName>
    </submittedName>
</protein>
<sequence>MEEGHVTIRLIPDGDAIFVEISRGGVNFEQHKMYLNVSSMQQLLKWKPEKTSHSDANILKKPATANQTEPRVTHGAGEMCPSFFLLNLREKDRRTGACDGEEEERDPGEREEDPGEKRERTGRRSGANQALRISSYPLFCAITKV</sequence>
<feature type="region of interest" description="Disordered" evidence="1">
    <location>
        <begin position="95"/>
        <end position="129"/>
    </location>
</feature>
<accession>A0AAD9F690</accession>
<gene>
    <name evidence="2" type="ORF">KUDE01_015153</name>
</gene>
<reference evidence="2" key="1">
    <citation type="submission" date="2023-04" db="EMBL/GenBank/DDBJ databases">
        <title>Chromosome-level genome of Chaenocephalus aceratus.</title>
        <authorList>
            <person name="Park H."/>
        </authorList>
    </citation>
    <scope>NUCLEOTIDE SEQUENCE</scope>
    <source>
        <strain evidence="2">DE</strain>
        <tissue evidence="2">Muscle</tissue>
    </source>
</reference>